<evidence type="ECO:0000256" key="1">
    <source>
        <dbReference type="SAM" id="Phobius"/>
    </source>
</evidence>
<name>A0A453Q4F1_AEGTS</name>
<dbReference type="Proteomes" id="UP000015105">
    <property type="component" value="Chromosome 6D"/>
</dbReference>
<evidence type="ECO:0000313" key="2">
    <source>
        <dbReference type="EnsemblPlants" id="AET6Gv20978400.3"/>
    </source>
</evidence>
<organism evidence="2 3">
    <name type="scientific">Aegilops tauschii subsp. strangulata</name>
    <name type="common">Goatgrass</name>
    <dbReference type="NCBI Taxonomy" id="200361"/>
    <lineage>
        <taxon>Eukaryota</taxon>
        <taxon>Viridiplantae</taxon>
        <taxon>Streptophyta</taxon>
        <taxon>Embryophyta</taxon>
        <taxon>Tracheophyta</taxon>
        <taxon>Spermatophyta</taxon>
        <taxon>Magnoliopsida</taxon>
        <taxon>Liliopsida</taxon>
        <taxon>Poales</taxon>
        <taxon>Poaceae</taxon>
        <taxon>BOP clade</taxon>
        <taxon>Pooideae</taxon>
        <taxon>Triticodae</taxon>
        <taxon>Triticeae</taxon>
        <taxon>Triticinae</taxon>
        <taxon>Aegilops</taxon>
    </lineage>
</organism>
<dbReference type="EnsemblPlants" id="AET6Gv20978400.3">
    <property type="protein sequence ID" value="AET6Gv20978400.3"/>
    <property type="gene ID" value="AET6Gv20978400"/>
</dbReference>
<reference evidence="2" key="3">
    <citation type="journal article" date="2017" name="Nature">
        <title>Genome sequence of the progenitor of the wheat D genome Aegilops tauschii.</title>
        <authorList>
            <person name="Luo M.C."/>
            <person name="Gu Y.Q."/>
            <person name="Puiu D."/>
            <person name="Wang H."/>
            <person name="Twardziok S.O."/>
            <person name="Deal K.R."/>
            <person name="Huo N."/>
            <person name="Zhu T."/>
            <person name="Wang L."/>
            <person name="Wang Y."/>
            <person name="McGuire P.E."/>
            <person name="Liu S."/>
            <person name="Long H."/>
            <person name="Ramasamy R.K."/>
            <person name="Rodriguez J.C."/>
            <person name="Van S.L."/>
            <person name="Yuan L."/>
            <person name="Wang Z."/>
            <person name="Xia Z."/>
            <person name="Xiao L."/>
            <person name="Anderson O.D."/>
            <person name="Ouyang S."/>
            <person name="Liang Y."/>
            <person name="Zimin A.V."/>
            <person name="Pertea G."/>
            <person name="Qi P."/>
            <person name="Bennetzen J.L."/>
            <person name="Dai X."/>
            <person name="Dawson M.W."/>
            <person name="Muller H.G."/>
            <person name="Kugler K."/>
            <person name="Rivarola-Duarte L."/>
            <person name="Spannagl M."/>
            <person name="Mayer K.F.X."/>
            <person name="Lu F.H."/>
            <person name="Bevan M.W."/>
            <person name="Leroy P."/>
            <person name="Li P."/>
            <person name="You F.M."/>
            <person name="Sun Q."/>
            <person name="Liu Z."/>
            <person name="Lyons E."/>
            <person name="Wicker T."/>
            <person name="Salzberg S.L."/>
            <person name="Devos K.M."/>
            <person name="Dvorak J."/>
        </authorList>
    </citation>
    <scope>NUCLEOTIDE SEQUENCE [LARGE SCALE GENOMIC DNA]</scope>
    <source>
        <strain evidence="2">cv. AL8/78</strain>
    </source>
</reference>
<sequence length="69" mass="7602">SGAAQAFVRVSTTARLCVLIDRHKPGFIPIALVRCSNNVLPSIVLFLSLSLLTCNVIQSITVYLFYVFM</sequence>
<keyword evidence="3" id="KW-1185">Reference proteome</keyword>
<reference evidence="3" key="2">
    <citation type="journal article" date="2017" name="Nat. Plants">
        <title>The Aegilops tauschii genome reveals multiple impacts of transposons.</title>
        <authorList>
            <person name="Zhao G."/>
            <person name="Zou C."/>
            <person name="Li K."/>
            <person name="Wang K."/>
            <person name="Li T."/>
            <person name="Gao L."/>
            <person name="Zhang X."/>
            <person name="Wang H."/>
            <person name="Yang Z."/>
            <person name="Liu X."/>
            <person name="Jiang W."/>
            <person name="Mao L."/>
            <person name="Kong X."/>
            <person name="Jiao Y."/>
            <person name="Jia J."/>
        </authorList>
    </citation>
    <scope>NUCLEOTIDE SEQUENCE [LARGE SCALE GENOMIC DNA]</scope>
    <source>
        <strain evidence="3">cv. AL8/78</strain>
    </source>
</reference>
<reference evidence="2" key="5">
    <citation type="journal article" date="2021" name="G3 (Bethesda)">
        <title>Aegilops tauschii genome assembly Aet v5.0 features greater sequence contiguity and improved annotation.</title>
        <authorList>
            <person name="Wang L."/>
            <person name="Zhu T."/>
            <person name="Rodriguez J.C."/>
            <person name="Deal K.R."/>
            <person name="Dubcovsky J."/>
            <person name="McGuire P.E."/>
            <person name="Lux T."/>
            <person name="Spannagl M."/>
            <person name="Mayer K.F.X."/>
            <person name="Baldrich P."/>
            <person name="Meyers B.C."/>
            <person name="Huo N."/>
            <person name="Gu Y.Q."/>
            <person name="Zhou H."/>
            <person name="Devos K.M."/>
            <person name="Bennetzen J.L."/>
            <person name="Unver T."/>
            <person name="Budak H."/>
            <person name="Gulick P.J."/>
            <person name="Galiba G."/>
            <person name="Kalapos B."/>
            <person name="Nelson D.R."/>
            <person name="Li P."/>
            <person name="You F.M."/>
            <person name="Luo M.C."/>
            <person name="Dvorak J."/>
        </authorList>
    </citation>
    <scope>NUCLEOTIDE SEQUENCE [LARGE SCALE GENOMIC DNA]</scope>
    <source>
        <strain evidence="2">cv. AL8/78</strain>
    </source>
</reference>
<proteinExistence type="predicted"/>
<reference evidence="3" key="1">
    <citation type="journal article" date="2014" name="Science">
        <title>Ancient hybridizations among the ancestral genomes of bread wheat.</title>
        <authorList>
            <consortium name="International Wheat Genome Sequencing Consortium,"/>
            <person name="Marcussen T."/>
            <person name="Sandve S.R."/>
            <person name="Heier L."/>
            <person name="Spannagl M."/>
            <person name="Pfeifer M."/>
            <person name="Jakobsen K.S."/>
            <person name="Wulff B.B."/>
            <person name="Steuernagel B."/>
            <person name="Mayer K.F."/>
            <person name="Olsen O.A."/>
        </authorList>
    </citation>
    <scope>NUCLEOTIDE SEQUENCE [LARGE SCALE GENOMIC DNA]</scope>
    <source>
        <strain evidence="3">cv. AL8/78</strain>
    </source>
</reference>
<dbReference type="Gramene" id="AET6Gv20978400.3">
    <property type="protein sequence ID" value="AET6Gv20978400.3"/>
    <property type="gene ID" value="AET6Gv20978400"/>
</dbReference>
<dbReference type="AlphaFoldDB" id="A0A453Q4F1"/>
<keyword evidence="1" id="KW-0472">Membrane</keyword>
<keyword evidence="1" id="KW-0812">Transmembrane</keyword>
<protein>
    <submittedName>
        <fullName evidence="2">Uncharacterized protein</fullName>
    </submittedName>
</protein>
<feature type="transmembrane region" description="Helical" evidence="1">
    <location>
        <begin position="43"/>
        <end position="68"/>
    </location>
</feature>
<reference evidence="2" key="4">
    <citation type="submission" date="2019-03" db="UniProtKB">
        <authorList>
            <consortium name="EnsemblPlants"/>
        </authorList>
    </citation>
    <scope>IDENTIFICATION</scope>
</reference>
<keyword evidence="1" id="KW-1133">Transmembrane helix</keyword>
<accession>A0A453Q4F1</accession>
<evidence type="ECO:0000313" key="3">
    <source>
        <dbReference type="Proteomes" id="UP000015105"/>
    </source>
</evidence>